<proteinExistence type="inferred from homology"/>
<dbReference type="FunFam" id="1.20.1280.290:FF:000012">
    <property type="entry name" value="Vacuolar membrane PQ loop repeat protein"/>
    <property type="match status" value="1"/>
</dbReference>
<evidence type="ECO:0000256" key="1">
    <source>
        <dbReference type="ARBA" id="ARBA00004141"/>
    </source>
</evidence>
<evidence type="ECO:0000256" key="3">
    <source>
        <dbReference type="ARBA" id="ARBA00022989"/>
    </source>
</evidence>
<dbReference type="AlphaFoldDB" id="A0A0D7BM27"/>
<comment type="catalytic activity">
    <reaction evidence="6">
        <text>L-histidine(out) + L-arginine(in) = L-histidine(in) + L-arginine(out)</text>
        <dbReference type="Rhea" id="RHEA:71063"/>
        <dbReference type="ChEBI" id="CHEBI:32682"/>
        <dbReference type="ChEBI" id="CHEBI:57595"/>
    </reaction>
</comment>
<dbReference type="GO" id="GO:0034486">
    <property type="term" value="P:vacuolar transmembrane transport"/>
    <property type="evidence" value="ECO:0007669"/>
    <property type="project" value="UniProtKB-ARBA"/>
</dbReference>
<dbReference type="PANTHER" id="PTHR16201:SF44">
    <property type="entry name" value="SEVEN TRANSMEMBRANE PROTEIN 1"/>
    <property type="match status" value="1"/>
</dbReference>
<reference evidence="8 9" key="1">
    <citation type="journal article" date="2015" name="Fungal Genet. Biol.">
        <title>Evolution of novel wood decay mechanisms in Agaricales revealed by the genome sequences of Fistulina hepatica and Cylindrobasidium torrendii.</title>
        <authorList>
            <person name="Floudas D."/>
            <person name="Held B.W."/>
            <person name="Riley R."/>
            <person name="Nagy L.G."/>
            <person name="Koehler G."/>
            <person name="Ransdell A.S."/>
            <person name="Younus H."/>
            <person name="Chow J."/>
            <person name="Chiniquy J."/>
            <person name="Lipzen A."/>
            <person name="Tritt A."/>
            <person name="Sun H."/>
            <person name="Haridas S."/>
            <person name="LaButti K."/>
            <person name="Ohm R.A."/>
            <person name="Kues U."/>
            <person name="Blanchette R.A."/>
            <person name="Grigoriev I.V."/>
            <person name="Minto R.E."/>
            <person name="Hibbett D.S."/>
        </authorList>
    </citation>
    <scope>NUCLEOTIDE SEQUENCE [LARGE SCALE GENOMIC DNA]</scope>
    <source>
        <strain evidence="8 9">FP15055 ss-10</strain>
    </source>
</reference>
<comment type="similarity">
    <text evidence="5">Belongs to the laat-1 family.</text>
</comment>
<keyword evidence="4 7" id="KW-0472">Membrane</keyword>
<dbReference type="EMBL" id="KN880457">
    <property type="protein sequence ID" value="KIY71245.1"/>
    <property type="molecule type" value="Genomic_DNA"/>
</dbReference>
<comment type="subcellular location">
    <subcellularLocation>
        <location evidence="1">Membrane</location>
        <topology evidence="1">Multi-pass membrane protein</topology>
    </subcellularLocation>
</comment>
<gene>
    <name evidence="8" type="ORF">CYLTODRAFT_390866</name>
</gene>
<dbReference type="FunFam" id="1.20.1280.290:FF:000009">
    <property type="entry name" value="PQ loop repeat family protein"/>
    <property type="match status" value="1"/>
</dbReference>
<dbReference type="GO" id="GO:0098852">
    <property type="term" value="C:lytic vacuole membrane"/>
    <property type="evidence" value="ECO:0007669"/>
    <property type="project" value="UniProtKB-ARBA"/>
</dbReference>
<name>A0A0D7BM27_9AGAR</name>
<feature type="transmembrane region" description="Helical" evidence="7">
    <location>
        <begin position="67"/>
        <end position="88"/>
    </location>
</feature>
<dbReference type="SMART" id="SM00679">
    <property type="entry name" value="CTNS"/>
    <property type="match status" value="2"/>
</dbReference>
<dbReference type="Pfam" id="PF04193">
    <property type="entry name" value="PQ-loop"/>
    <property type="match status" value="2"/>
</dbReference>
<evidence type="ECO:0000256" key="2">
    <source>
        <dbReference type="ARBA" id="ARBA00022692"/>
    </source>
</evidence>
<feature type="transmembrane region" description="Helical" evidence="7">
    <location>
        <begin position="206"/>
        <end position="224"/>
    </location>
</feature>
<protein>
    <submittedName>
        <fullName evidence="8">PQ-loop-domain-containing protein</fullName>
    </submittedName>
</protein>
<dbReference type="Proteomes" id="UP000054007">
    <property type="component" value="Unassembled WGS sequence"/>
</dbReference>
<keyword evidence="3 7" id="KW-1133">Transmembrane helix</keyword>
<evidence type="ECO:0000313" key="8">
    <source>
        <dbReference type="EMBL" id="KIY71245.1"/>
    </source>
</evidence>
<keyword evidence="2 7" id="KW-0812">Transmembrane</keyword>
<dbReference type="GO" id="GO:0015174">
    <property type="term" value="F:basic amino acid transmembrane transporter activity"/>
    <property type="evidence" value="ECO:0007669"/>
    <property type="project" value="UniProtKB-ARBA"/>
</dbReference>
<evidence type="ECO:0000256" key="6">
    <source>
        <dbReference type="ARBA" id="ARBA00050768"/>
    </source>
</evidence>
<dbReference type="Gene3D" id="1.20.1280.290">
    <property type="match status" value="2"/>
</dbReference>
<feature type="transmembrane region" description="Helical" evidence="7">
    <location>
        <begin position="175"/>
        <end position="194"/>
    </location>
</feature>
<feature type="transmembrane region" description="Helical" evidence="7">
    <location>
        <begin position="6"/>
        <end position="28"/>
    </location>
</feature>
<dbReference type="InterPro" id="IPR051415">
    <property type="entry name" value="LAAT-1"/>
</dbReference>
<keyword evidence="9" id="KW-1185">Reference proteome</keyword>
<dbReference type="OrthoDB" id="8048523at2759"/>
<sequence length="278" mass="30348">MSTGDVLSSIFGWVSLASWIIVYSPQIYENYALQSGEGLSIVFVYIWLLGDLCNLVGAGLAGLLPTVIILAVYYTVCDVTLLVQVYYYRGKAARKASNEGLRNGDSEETPLINGNSRAQEETPIRTIILRYVGAVLFICFVGIFAWGISSTAGSDGGDEAEDSPQDEKMSTKLKWTVQILGWSSALLYLGARIPQIAKNVHTRCEGLAPGLFFFAIFGNLTYALSICAKSTDVDYLVVNGSWLAGSTLTILLDIIVLGQFFYYRTLRTSAHVVEVESS</sequence>
<evidence type="ECO:0000256" key="4">
    <source>
        <dbReference type="ARBA" id="ARBA00023136"/>
    </source>
</evidence>
<feature type="transmembrane region" description="Helical" evidence="7">
    <location>
        <begin position="40"/>
        <end position="61"/>
    </location>
</feature>
<feature type="transmembrane region" description="Helical" evidence="7">
    <location>
        <begin position="244"/>
        <end position="263"/>
    </location>
</feature>
<organism evidence="8 9">
    <name type="scientific">Cylindrobasidium torrendii FP15055 ss-10</name>
    <dbReference type="NCBI Taxonomy" id="1314674"/>
    <lineage>
        <taxon>Eukaryota</taxon>
        <taxon>Fungi</taxon>
        <taxon>Dikarya</taxon>
        <taxon>Basidiomycota</taxon>
        <taxon>Agaricomycotina</taxon>
        <taxon>Agaricomycetes</taxon>
        <taxon>Agaricomycetidae</taxon>
        <taxon>Agaricales</taxon>
        <taxon>Marasmiineae</taxon>
        <taxon>Physalacriaceae</taxon>
        <taxon>Cylindrobasidium</taxon>
    </lineage>
</organism>
<dbReference type="PANTHER" id="PTHR16201">
    <property type="entry name" value="SEVEN TRANSMEMBRANE PROTEIN 1-RELATED"/>
    <property type="match status" value="1"/>
</dbReference>
<evidence type="ECO:0000256" key="5">
    <source>
        <dbReference type="ARBA" id="ARBA00038039"/>
    </source>
</evidence>
<evidence type="ECO:0000313" key="9">
    <source>
        <dbReference type="Proteomes" id="UP000054007"/>
    </source>
</evidence>
<feature type="transmembrane region" description="Helical" evidence="7">
    <location>
        <begin position="127"/>
        <end position="148"/>
    </location>
</feature>
<evidence type="ECO:0000256" key="7">
    <source>
        <dbReference type="SAM" id="Phobius"/>
    </source>
</evidence>
<accession>A0A0D7BM27</accession>
<dbReference type="InterPro" id="IPR006603">
    <property type="entry name" value="PQ-loop_rpt"/>
</dbReference>